<reference evidence="11" key="1">
    <citation type="submission" date="2025-08" db="UniProtKB">
        <authorList>
            <consortium name="RefSeq"/>
        </authorList>
    </citation>
    <scope>IDENTIFICATION</scope>
</reference>
<dbReference type="InterPro" id="IPR026082">
    <property type="entry name" value="ABCA"/>
</dbReference>
<evidence type="ECO:0000259" key="9">
    <source>
        <dbReference type="PROSITE" id="PS50893"/>
    </source>
</evidence>
<dbReference type="SMART" id="SM00382">
    <property type="entry name" value="AAA"/>
    <property type="match status" value="1"/>
</dbReference>
<dbReference type="InterPro" id="IPR003593">
    <property type="entry name" value="AAA+_ATPase"/>
</dbReference>
<evidence type="ECO:0000256" key="7">
    <source>
        <dbReference type="ARBA" id="ARBA00022989"/>
    </source>
</evidence>
<dbReference type="GO" id="GO:0005524">
    <property type="term" value="F:ATP binding"/>
    <property type="evidence" value="ECO:0007669"/>
    <property type="project" value="UniProtKB-KW"/>
</dbReference>
<dbReference type="GO" id="GO:0140359">
    <property type="term" value="F:ABC-type transporter activity"/>
    <property type="evidence" value="ECO:0007669"/>
    <property type="project" value="InterPro"/>
</dbReference>
<evidence type="ECO:0000256" key="6">
    <source>
        <dbReference type="ARBA" id="ARBA00022840"/>
    </source>
</evidence>
<dbReference type="CDD" id="cd03263">
    <property type="entry name" value="ABC_subfamily_A"/>
    <property type="match status" value="1"/>
</dbReference>
<protein>
    <submittedName>
        <fullName evidence="11">ATP-binding cassette sub-family A member 1-like</fullName>
    </submittedName>
</protein>
<keyword evidence="8" id="KW-0472">Membrane</keyword>
<dbReference type="OMA" id="VTSWCAQ"/>
<gene>
    <name evidence="11" type="primary">LOC103524404</name>
</gene>
<name>A0A1S3DU58_DIACI</name>
<evidence type="ECO:0000256" key="2">
    <source>
        <dbReference type="ARBA" id="ARBA00022448"/>
    </source>
</evidence>
<dbReference type="SUPFAM" id="SSF52540">
    <property type="entry name" value="P-loop containing nucleoside triphosphate hydrolases"/>
    <property type="match status" value="1"/>
</dbReference>
<keyword evidence="7" id="KW-1133">Transmembrane helix</keyword>
<dbReference type="InterPro" id="IPR027417">
    <property type="entry name" value="P-loop_NTPase"/>
</dbReference>
<evidence type="ECO:0000256" key="1">
    <source>
        <dbReference type="ARBA" id="ARBA00004141"/>
    </source>
</evidence>
<dbReference type="GO" id="GO:0016887">
    <property type="term" value="F:ATP hydrolysis activity"/>
    <property type="evidence" value="ECO:0007669"/>
    <property type="project" value="InterPro"/>
</dbReference>
<evidence type="ECO:0000313" key="11">
    <source>
        <dbReference type="RefSeq" id="XP_008487637.1"/>
    </source>
</evidence>
<keyword evidence="4" id="KW-0677">Repeat</keyword>
<keyword evidence="2" id="KW-0813">Transport</keyword>
<keyword evidence="10" id="KW-1185">Reference proteome</keyword>
<dbReference type="STRING" id="121845.A0A1S3DU58"/>
<dbReference type="PANTHER" id="PTHR19229">
    <property type="entry name" value="ATP-BINDING CASSETTE TRANSPORTER SUBFAMILY A ABCA"/>
    <property type="match status" value="1"/>
</dbReference>
<dbReference type="RefSeq" id="XP_008487637.1">
    <property type="nucleotide sequence ID" value="XM_008489415.1"/>
</dbReference>
<dbReference type="GO" id="GO:0016020">
    <property type="term" value="C:membrane"/>
    <property type="evidence" value="ECO:0007669"/>
    <property type="project" value="UniProtKB-SubCell"/>
</dbReference>
<dbReference type="InterPro" id="IPR003439">
    <property type="entry name" value="ABC_transporter-like_ATP-bd"/>
</dbReference>
<proteinExistence type="predicted"/>
<dbReference type="PANTHER" id="PTHR19229:SF36">
    <property type="entry name" value="ATP-BINDING CASSETTE SUB-FAMILY A MEMBER 2"/>
    <property type="match status" value="1"/>
</dbReference>
<comment type="subcellular location">
    <subcellularLocation>
        <location evidence="1">Membrane</location>
        <topology evidence="1">Multi-pass membrane protein</topology>
    </subcellularLocation>
</comment>
<dbReference type="FunFam" id="3.40.50.300:FF:000298">
    <property type="entry name" value="ATP-binding cassette sub-family A member 12"/>
    <property type="match status" value="1"/>
</dbReference>
<dbReference type="KEGG" id="dci:103524404"/>
<keyword evidence="3" id="KW-0812">Transmembrane</keyword>
<dbReference type="Pfam" id="PF00005">
    <property type="entry name" value="ABC_tran"/>
    <property type="match status" value="1"/>
</dbReference>
<sequence length="251" mass="27819">MAIQNLSKRFPNGKLAVNGLNVNFYEDQITSFLGHNGAGKTTTISMLMGMLPVSSGTAKIYNHDIRTDMTTIRRSLGVCPQYNALFDKLTVEEHMWFYSQLKQVPKDLAQLEISNMIVDLGIPHKRTSLANTLSGGMQRKLSVAMAFIGGSRTVILDEPTSGVDPYSRRSIWELLIKYKKGRTVILTTHYMDEADLLGDRIAIIAAGKLQCCGSSVFLKNSFARGYYLSLDMKSAQLQAEDIGLDGDRIRG</sequence>
<dbReference type="GO" id="GO:0005319">
    <property type="term" value="F:lipid transporter activity"/>
    <property type="evidence" value="ECO:0007669"/>
    <property type="project" value="TreeGrafter"/>
</dbReference>
<dbReference type="Gene3D" id="3.40.50.300">
    <property type="entry name" value="P-loop containing nucleotide triphosphate hydrolases"/>
    <property type="match status" value="1"/>
</dbReference>
<dbReference type="PaxDb" id="121845-A0A1S3DU58"/>
<keyword evidence="6" id="KW-0067">ATP-binding</keyword>
<feature type="domain" description="ABC transporter" evidence="9">
    <location>
        <begin position="1"/>
        <end position="231"/>
    </location>
</feature>
<organism evidence="10 11">
    <name type="scientific">Diaphorina citri</name>
    <name type="common">Asian citrus psyllid</name>
    <dbReference type="NCBI Taxonomy" id="121845"/>
    <lineage>
        <taxon>Eukaryota</taxon>
        <taxon>Metazoa</taxon>
        <taxon>Ecdysozoa</taxon>
        <taxon>Arthropoda</taxon>
        <taxon>Hexapoda</taxon>
        <taxon>Insecta</taxon>
        <taxon>Pterygota</taxon>
        <taxon>Neoptera</taxon>
        <taxon>Paraneoptera</taxon>
        <taxon>Hemiptera</taxon>
        <taxon>Sternorrhyncha</taxon>
        <taxon>Psylloidea</taxon>
        <taxon>Psyllidae</taxon>
        <taxon>Diaphorininae</taxon>
        <taxon>Diaphorina</taxon>
    </lineage>
</organism>
<accession>A0A1S3DU58</accession>
<dbReference type="GeneID" id="103524404"/>
<evidence type="ECO:0000313" key="10">
    <source>
        <dbReference type="Proteomes" id="UP000079169"/>
    </source>
</evidence>
<evidence type="ECO:0000256" key="5">
    <source>
        <dbReference type="ARBA" id="ARBA00022741"/>
    </source>
</evidence>
<evidence type="ECO:0000256" key="4">
    <source>
        <dbReference type="ARBA" id="ARBA00022737"/>
    </source>
</evidence>
<dbReference type="InterPro" id="IPR017871">
    <property type="entry name" value="ABC_transporter-like_CS"/>
</dbReference>
<dbReference type="AlphaFoldDB" id="A0A1S3DU58"/>
<dbReference type="PROSITE" id="PS00211">
    <property type="entry name" value="ABC_TRANSPORTER_1"/>
    <property type="match status" value="1"/>
</dbReference>
<evidence type="ECO:0000256" key="3">
    <source>
        <dbReference type="ARBA" id="ARBA00022692"/>
    </source>
</evidence>
<keyword evidence="5" id="KW-0547">Nucleotide-binding</keyword>
<dbReference type="PROSITE" id="PS50893">
    <property type="entry name" value="ABC_TRANSPORTER_2"/>
    <property type="match status" value="1"/>
</dbReference>
<evidence type="ECO:0000256" key="8">
    <source>
        <dbReference type="ARBA" id="ARBA00023136"/>
    </source>
</evidence>
<dbReference type="Proteomes" id="UP000079169">
    <property type="component" value="Unplaced"/>
</dbReference>